<dbReference type="eggNOG" id="ENOG5031P1P">
    <property type="taxonomic scope" value="Bacteria"/>
</dbReference>
<name>C9QFM2_VIBOR</name>
<dbReference type="Proteomes" id="UP000003515">
    <property type="component" value="Unassembled WGS sequence"/>
</dbReference>
<accession>C9QFM2</accession>
<sequence length="97" mass="11561">MDKPLSLYCVSNWYDYALVEAESPYAAVQARYGREYRPLKSDSVTQDCVVHAMCCEYRGYVETILERFRLDIDRVLWLDWYEDTLRFQLISKSEPNC</sequence>
<proteinExistence type="predicted"/>
<dbReference type="EMBL" id="AFWH01000011">
    <property type="protein sequence ID" value="EGU52798.1"/>
    <property type="molecule type" value="Genomic_DNA"/>
</dbReference>
<comment type="caution">
    <text evidence="2">The sequence shown here is derived from an EMBL/GenBank/DDBJ whole genome shotgun (WGS) entry which is preliminary data.</text>
</comment>
<reference evidence="1 4" key="1">
    <citation type="submission" date="2009-10" db="EMBL/GenBank/DDBJ databases">
        <authorList>
            <consortium name="Los Alamos National Laboratory (LANL)"/>
            <consortium name="National Microbial Pathogen Data Resource (NMPDR)"/>
            <person name="Munk A.C."/>
            <person name="Chertkov O."/>
            <person name="Tapia R."/>
            <person name="Green L."/>
            <person name="Rogers Y."/>
            <person name="Detter J.C."/>
            <person name="Bruce D."/>
            <person name="Brettin T.S."/>
            <person name="Colwell R.R."/>
            <person name="Huq A."/>
            <person name="Grim C.J."/>
            <person name="Hasan N.A."/>
            <person name="Bartels D."/>
            <person name="Vonstein V."/>
        </authorList>
    </citation>
    <scope>NUCLEOTIDE SEQUENCE [LARGE SCALE GENOMIC DNA]</scope>
    <source>
        <strain evidence="1 4">CIP 102891</strain>
    </source>
</reference>
<dbReference type="AlphaFoldDB" id="C9QFM2"/>
<keyword evidence="4" id="KW-1185">Reference proteome</keyword>
<dbReference type="PATRIC" id="fig|675816.5.peg.748"/>
<reference evidence="2" key="2">
    <citation type="submission" date="2011-08" db="EMBL/GenBank/DDBJ databases">
        <authorList>
            <person name="Hoffman M."/>
            <person name="Strain E.A."/>
            <person name="Brown E."/>
            <person name="Allard M.W."/>
        </authorList>
    </citation>
    <scope>NUCLEOTIDE SEQUENCE</scope>
    <source>
        <strain evidence="2">CIP 102891</strain>
    </source>
</reference>
<dbReference type="OrthoDB" id="5896663at2"/>
<dbReference type="Proteomes" id="UP000002817">
    <property type="component" value="Unassembled WGS sequence"/>
</dbReference>
<reference evidence="2 3" key="3">
    <citation type="journal article" date="2012" name="Int. J. Syst. Evol. Microbiol.">
        <title>Vibrio caribbeanicus sp. nov., isolated from the marine sponge Scleritoderma cyanea.</title>
        <authorList>
            <person name="Hoffmann M."/>
            <person name="Monday S.R."/>
            <person name="Allard M.W."/>
            <person name="Strain E.A."/>
            <person name="Whittaker P."/>
            <person name="Naum M."/>
            <person name="McCarthy P.J."/>
            <person name="Lopez J.V."/>
            <person name="Fischer M."/>
            <person name="Brown E.W."/>
        </authorList>
    </citation>
    <scope>NUCLEOTIDE SEQUENCE [LARGE SCALE GENOMIC DNA]</scope>
    <source>
        <strain evidence="2">CIP 102891</strain>
        <strain evidence="3">CIP 102891 / ATCC 33934</strain>
    </source>
</reference>
<organism evidence="2 3">
    <name type="scientific">Vibrio orientalis CIP 102891 = ATCC 33934</name>
    <dbReference type="NCBI Taxonomy" id="675816"/>
    <lineage>
        <taxon>Bacteria</taxon>
        <taxon>Pseudomonadati</taxon>
        <taxon>Pseudomonadota</taxon>
        <taxon>Gammaproteobacteria</taxon>
        <taxon>Vibrionales</taxon>
        <taxon>Vibrionaceae</taxon>
        <taxon>Vibrio</taxon>
        <taxon>Vibrio oreintalis group</taxon>
    </lineage>
</organism>
<evidence type="ECO:0000313" key="1">
    <source>
        <dbReference type="EMBL" id="EEX94058.1"/>
    </source>
</evidence>
<evidence type="ECO:0000313" key="3">
    <source>
        <dbReference type="Proteomes" id="UP000002817"/>
    </source>
</evidence>
<dbReference type="STRING" id="675816.VIA_001216"/>
<evidence type="ECO:0000313" key="4">
    <source>
        <dbReference type="Proteomes" id="UP000003515"/>
    </source>
</evidence>
<dbReference type="EMBL" id="ACZV01000004">
    <property type="protein sequence ID" value="EEX94058.1"/>
    <property type="molecule type" value="Genomic_DNA"/>
</dbReference>
<evidence type="ECO:0000313" key="2">
    <source>
        <dbReference type="EMBL" id="EGU52798.1"/>
    </source>
</evidence>
<gene>
    <name evidence="1" type="ORF">VIA_001216</name>
    <name evidence="2" type="ORF">VIOR3934_08386</name>
</gene>
<dbReference type="RefSeq" id="WP_004411780.1">
    <property type="nucleotide sequence ID" value="NZ_ACZV01000004.1"/>
</dbReference>
<protein>
    <submittedName>
        <fullName evidence="2">Uncharacterized protein</fullName>
    </submittedName>
</protein>